<evidence type="ECO:0000259" key="4">
    <source>
        <dbReference type="Pfam" id="PF14361"/>
    </source>
</evidence>
<feature type="domain" description="RsbT co-antagonist protein RsbRD N-terminal" evidence="4">
    <location>
        <begin position="59"/>
        <end position="201"/>
    </location>
</feature>
<evidence type="ECO:0000313" key="7">
    <source>
        <dbReference type="Proteomes" id="UP000198348"/>
    </source>
</evidence>
<reference evidence="6 7" key="1">
    <citation type="submission" date="2017-06" db="EMBL/GenBank/DDBJ databases">
        <authorList>
            <person name="Kim H.J."/>
            <person name="Triplett B.A."/>
        </authorList>
    </citation>
    <scope>NUCLEOTIDE SEQUENCE [LARGE SCALE GENOMIC DNA]</scope>
    <source>
        <strain evidence="6 7">DSM 45207</strain>
    </source>
</reference>
<evidence type="ECO:0000256" key="1">
    <source>
        <dbReference type="ARBA" id="ARBA00006754"/>
    </source>
</evidence>
<name>A0A238ZNR2_9PSEU</name>
<feature type="compositionally biased region" description="Polar residues" evidence="2">
    <location>
        <begin position="1"/>
        <end position="14"/>
    </location>
</feature>
<comment type="similarity">
    <text evidence="1">Belongs to the CdaR family.</text>
</comment>
<dbReference type="InterPro" id="IPR041522">
    <property type="entry name" value="CdaR_GGDEF"/>
</dbReference>
<feature type="domain" description="PucR C-terminal helix-turn-helix" evidence="3">
    <location>
        <begin position="387"/>
        <end position="442"/>
    </location>
</feature>
<dbReference type="Pfam" id="PF13556">
    <property type="entry name" value="HTH_30"/>
    <property type="match status" value="1"/>
</dbReference>
<evidence type="ECO:0000256" key="2">
    <source>
        <dbReference type="SAM" id="MobiDB-lite"/>
    </source>
</evidence>
<keyword evidence="7" id="KW-1185">Reference proteome</keyword>
<evidence type="ECO:0000259" key="3">
    <source>
        <dbReference type="Pfam" id="PF13556"/>
    </source>
</evidence>
<dbReference type="Gene3D" id="1.10.10.2840">
    <property type="entry name" value="PucR C-terminal helix-turn-helix domain"/>
    <property type="match status" value="1"/>
</dbReference>
<evidence type="ECO:0000313" key="6">
    <source>
        <dbReference type="EMBL" id="SNR84303.1"/>
    </source>
</evidence>
<dbReference type="Proteomes" id="UP000198348">
    <property type="component" value="Unassembled WGS sequence"/>
</dbReference>
<dbReference type="InterPro" id="IPR025736">
    <property type="entry name" value="PucR_C-HTH_dom"/>
</dbReference>
<gene>
    <name evidence="6" type="ORF">SAMN06265360_12256</name>
</gene>
<protein>
    <submittedName>
        <fullName evidence="6">PucR C-terminal helix-turn-helix domain-containing protein</fullName>
    </submittedName>
</protein>
<dbReference type="RefSeq" id="WP_089303038.1">
    <property type="nucleotide sequence ID" value="NZ_FZNW01000022.1"/>
</dbReference>
<dbReference type="AlphaFoldDB" id="A0A238ZNR2"/>
<dbReference type="Pfam" id="PF14361">
    <property type="entry name" value="RsbRD_N"/>
    <property type="match status" value="1"/>
</dbReference>
<proteinExistence type="inferred from homology"/>
<dbReference type="InterPro" id="IPR051448">
    <property type="entry name" value="CdaR-like_regulators"/>
</dbReference>
<dbReference type="EMBL" id="FZNW01000022">
    <property type="protein sequence ID" value="SNR84303.1"/>
    <property type="molecule type" value="Genomic_DNA"/>
</dbReference>
<feature type="domain" description="CdaR GGDEF-like" evidence="5">
    <location>
        <begin position="214"/>
        <end position="334"/>
    </location>
</feature>
<dbReference type="InterPro" id="IPR025751">
    <property type="entry name" value="RsbRD_N_dom"/>
</dbReference>
<dbReference type="InterPro" id="IPR042070">
    <property type="entry name" value="PucR_C-HTH_sf"/>
</dbReference>
<dbReference type="OrthoDB" id="3663486at2"/>
<organism evidence="6 7">
    <name type="scientific">Haloechinothrix alba</name>
    <dbReference type="NCBI Taxonomy" id="664784"/>
    <lineage>
        <taxon>Bacteria</taxon>
        <taxon>Bacillati</taxon>
        <taxon>Actinomycetota</taxon>
        <taxon>Actinomycetes</taxon>
        <taxon>Pseudonocardiales</taxon>
        <taxon>Pseudonocardiaceae</taxon>
        <taxon>Haloechinothrix</taxon>
    </lineage>
</organism>
<dbReference type="PANTHER" id="PTHR33744">
    <property type="entry name" value="CARBOHYDRATE DIACID REGULATOR"/>
    <property type="match status" value="1"/>
</dbReference>
<evidence type="ECO:0000259" key="5">
    <source>
        <dbReference type="Pfam" id="PF17853"/>
    </source>
</evidence>
<sequence length="468" mass="51861">MTSGAESPVANHTRSLTREAPSRDTSSQAQDPLPAAEREDPSNQHVADVAAQLKRRLGEITKSMRSILAEQVDGLGDQHLLDLLGASIEGNVDTLLHVLQHNIRLHQVEPPSAAYEYARRLAQHDVPVNALVRAYRLGQEHFLQWCFAEIRRRPTDSRTSYLASQYIVCVTFAYIDWISQHVITVYETEREQWLVNRNTVREARIRELIAHRESDYRATEEHIGYSLQQNHIGVIVWDLDAGSVDNRWAQLEHVVGEIGKELGCTGRPLFTPCDRASGWAWLPFGRSAPEMSHAALGGLVRAAEGRFMLALGTTAAGPDGFRETHLQARQAQRVAWVAGRDARRITAYGDSGVQVAALLSEDVDGTRTLVRTTLGSLAIDDSYRARLRETLLTFLATANSFTTAAAQLTMHRNSVRYRVLKAEEERGASIGADRLDVMLALVACRWLGGAVLTEPSHRAGTDEHGALS</sequence>
<feature type="region of interest" description="Disordered" evidence="2">
    <location>
        <begin position="1"/>
        <end position="45"/>
    </location>
</feature>
<dbReference type="PANTHER" id="PTHR33744:SF1">
    <property type="entry name" value="DNA-BINDING TRANSCRIPTIONAL ACTIVATOR ADER"/>
    <property type="match status" value="1"/>
</dbReference>
<accession>A0A238ZNR2</accession>
<dbReference type="Pfam" id="PF17853">
    <property type="entry name" value="GGDEF_2"/>
    <property type="match status" value="1"/>
</dbReference>